<feature type="chain" id="PRO_5041256261" description="Peptidase A1 domain-containing protein" evidence="3">
    <location>
        <begin position="21"/>
        <end position="367"/>
    </location>
</feature>
<sequence length="367" mass="39599">MKAAMLSFVLALTLIGVSSGFFVPIKLAPVTNITRGGAPLFQYGASFFVTNITIGTPPQLFSVIVDTGSANFWIPDSTCTTCQGKRLFNSAASSSYTRSNRTWMTSNRFGIAEGFVGRETMRLAMDAADMIIIPNTEIGQALEVPALVASVPGVDGVFGLAFQSVASSFVTPPLVNGIRQGDIADSVFSIWLEELWQTSDNGTAGVIYYGGYDGVHCQPDHKFAQLSAAALYQFTIANFYVNNQTSTRRIQSTIITTSPYIKVPASSFVRILNLLNTSASTPLPAQVDCNSQLLLTFDLGNQQLTVNQRNLILKNADGTCTLAMLPTDANGFDMGNEIELGIPFLRGRCTYFDLGKERVGFADAKSH</sequence>
<evidence type="ECO:0000256" key="1">
    <source>
        <dbReference type="ARBA" id="ARBA00007447"/>
    </source>
</evidence>
<dbReference type="PROSITE" id="PS00141">
    <property type="entry name" value="ASP_PROTEASE"/>
    <property type="match status" value="1"/>
</dbReference>
<dbReference type="Pfam" id="PF00026">
    <property type="entry name" value="Asp"/>
    <property type="match status" value="1"/>
</dbReference>
<dbReference type="PRINTS" id="PR00792">
    <property type="entry name" value="PEPSIN"/>
</dbReference>
<keyword evidence="2" id="KW-0378">Hydrolase</keyword>
<dbReference type="AlphaFoldDB" id="A0AA36DKE9"/>
<dbReference type="SUPFAM" id="SSF50630">
    <property type="entry name" value="Acid proteases"/>
    <property type="match status" value="1"/>
</dbReference>
<dbReference type="GO" id="GO:0005764">
    <property type="term" value="C:lysosome"/>
    <property type="evidence" value="ECO:0007669"/>
    <property type="project" value="TreeGrafter"/>
</dbReference>
<name>A0AA36DKE9_CYLNA</name>
<dbReference type="Proteomes" id="UP001176961">
    <property type="component" value="Unassembled WGS sequence"/>
</dbReference>
<dbReference type="PANTHER" id="PTHR47966">
    <property type="entry name" value="BETA-SITE APP-CLEAVING ENZYME, ISOFORM A-RELATED"/>
    <property type="match status" value="1"/>
</dbReference>
<dbReference type="GO" id="GO:0004190">
    <property type="term" value="F:aspartic-type endopeptidase activity"/>
    <property type="evidence" value="ECO:0007669"/>
    <property type="project" value="UniProtKB-KW"/>
</dbReference>
<comment type="caution">
    <text evidence="5">The sequence shown here is derived from an EMBL/GenBank/DDBJ whole genome shotgun (WGS) entry which is preliminary data.</text>
</comment>
<keyword evidence="2" id="KW-0645">Protease</keyword>
<feature type="domain" description="Peptidase A1" evidence="4">
    <location>
        <begin position="48"/>
        <end position="362"/>
    </location>
</feature>
<dbReference type="InterPro" id="IPR034164">
    <property type="entry name" value="Pepsin-like_dom"/>
</dbReference>
<dbReference type="PANTHER" id="PTHR47966:SF71">
    <property type="entry name" value="PEPTIDASE A1 DOMAIN-CONTAINING PROTEIN"/>
    <property type="match status" value="1"/>
</dbReference>
<accession>A0AA36DKE9</accession>
<gene>
    <name evidence="5" type="ORF">CYNAS_LOCUS1231</name>
</gene>
<dbReference type="InterPro" id="IPR021109">
    <property type="entry name" value="Peptidase_aspartic_dom_sf"/>
</dbReference>
<dbReference type="InterPro" id="IPR001461">
    <property type="entry name" value="Aspartic_peptidase_A1"/>
</dbReference>
<dbReference type="Gene3D" id="2.40.70.10">
    <property type="entry name" value="Acid Proteases"/>
    <property type="match status" value="2"/>
</dbReference>
<evidence type="ECO:0000256" key="3">
    <source>
        <dbReference type="SAM" id="SignalP"/>
    </source>
</evidence>
<dbReference type="GO" id="GO:0006508">
    <property type="term" value="P:proteolysis"/>
    <property type="evidence" value="ECO:0007669"/>
    <property type="project" value="UniProtKB-KW"/>
</dbReference>
<proteinExistence type="inferred from homology"/>
<dbReference type="InterPro" id="IPR033121">
    <property type="entry name" value="PEPTIDASE_A1"/>
</dbReference>
<protein>
    <recommendedName>
        <fullName evidence="4">Peptidase A1 domain-containing protein</fullName>
    </recommendedName>
</protein>
<evidence type="ECO:0000313" key="5">
    <source>
        <dbReference type="EMBL" id="CAJ0589248.1"/>
    </source>
</evidence>
<dbReference type="PROSITE" id="PS51767">
    <property type="entry name" value="PEPTIDASE_A1"/>
    <property type="match status" value="1"/>
</dbReference>
<dbReference type="EMBL" id="CATQJL010000001">
    <property type="protein sequence ID" value="CAJ0589248.1"/>
    <property type="molecule type" value="Genomic_DNA"/>
</dbReference>
<feature type="signal peptide" evidence="3">
    <location>
        <begin position="1"/>
        <end position="20"/>
    </location>
</feature>
<evidence type="ECO:0000259" key="4">
    <source>
        <dbReference type="PROSITE" id="PS51767"/>
    </source>
</evidence>
<reference evidence="5" key="1">
    <citation type="submission" date="2023-07" db="EMBL/GenBank/DDBJ databases">
        <authorList>
            <consortium name="CYATHOMIX"/>
        </authorList>
    </citation>
    <scope>NUCLEOTIDE SEQUENCE</scope>
    <source>
        <strain evidence="5">N/A</strain>
    </source>
</reference>
<evidence type="ECO:0000313" key="6">
    <source>
        <dbReference type="Proteomes" id="UP001176961"/>
    </source>
</evidence>
<keyword evidence="3" id="KW-0732">Signal</keyword>
<comment type="similarity">
    <text evidence="1 2">Belongs to the peptidase A1 family.</text>
</comment>
<keyword evidence="6" id="KW-1185">Reference proteome</keyword>
<dbReference type="InterPro" id="IPR001969">
    <property type="entry name" value="Aspartic_peptidase_AS"/>
</dbReference>
<organism evidence="5 6">
    <name type="scientific">Cylicocyclus nassatus</name>
    <name type="common">Nematode worm</name>
    <dbReference type="NCBI Taxonomy" id="53992"/>
    <lineage>
        <taxon>Eukaryota</taxon>
        <taxon>Metazoa</taxon>
        <taxon>Ecdysozoa</taxon>
        <taxon>Nematoda</taxon>
        <taxon>Chromadorea</taxon>
        <taxon>Rhabditida</taxon>
        <taxon>Rhabditina</taxon>
        <taxon>Rhabditomorpha</taxon>
        <taxon>Strongyloidea</taxon>
        <taxon>Strongylidae</taxon>
        <taxon>Cylicocyclus</taxon>
    </lineage>
</organism>
<dbReference type="CDD" id="cd05471">
    <property type="entry name" value="pepsin_like"/>
    <property type="match status" value="1"/>
</dbReference>
<evidence type="ECO:0000256" key="2">
    <source>
        <dbReference type="RuleBase" id="RU000454"/>
    </source>
</evidence>
<keyword evidence="2" id="KW-0064">Aspartyl protease</keyword>